<dbReference type="OMA" id="CRGLVAK"/>
<dbReference type="EMBL" id="LJSK01000059">
    <property type="protein sequence ID" value="KPI88178.1"/>
    <property type="molecule type" value="Genomic_DNA"/>
</dbReference>
<evidence type="ECO:0000313" key="1">
    <source>
        <dbReference type="EMBL" id="KPI88178.1"/>
    </source>
</evidence>
<evidence type="ECO:0000313" key="2">
    <source>
        <dbReference type="Proteomes" id="UP000038009"/>
    </source>
</evidence>
<gene>
    <name evidence="1" type="ORF">ABL78_2755</name>
</gene>
<dbReference type="Proteomes" id="UP000038009">
    <property type="component" value="Unassembled WGS sequence"/>
</dbReference>
<dbReference type="CDD" id="cd10527">
    <property type="entry name" value="SET_LSMT"/>
    <property type="match status" value="1"/>
</dbReference>
<dbReference type="InterPro" id="IPR050600">
    <property type="entry name" value="SETD3_SETD6_MTase"/>
</dbReference>
<proteinExistence type="predicted"/>
<dbReference type="AlphaFoldDB" id="A0A0N1I5T0"/>
<dbReference type="OrthoDB" id="341421at2759"/>
<name>A0A0N1I5T0_LEPSE</name>
<dbReference type="SUPFAM" id="SSF82199">
    <property type="entry name" value="SET domain"/>
    <property type="match status" value="1"/>
</dbReference>
<dbReference type="PANTHER" id="PTHR13271:SF136">
    <property type="entry name" value="SET DOMAIN-CONTAINING PROTEIN"/>
    <property type="match status" value="1"/>
</dbReference>
<comment type="caution">
    <text evidence="1">The sequence shown here is derived from an EMBL/GenBank/DDBJ whole genome shotgun (WGS) entry which is preliminary data.</text>
</comment>
<keyword evidence="2" id="KW-1185">Reference proteome</keyword>
<dbReference type="GO" id="GO:0016279">
    <property type="term" value="F:protein-lysine N-methyltransferase activity"/>
    <property type="evidence" value="ECO:0007669"/>
    <property type="project" value="TreeGrafter"/>
</dbReference>
<dbReference type="VEuPathDB" id="TriTrypDB:Lsey_0059_0260"/>
<dbReference type="GO" id="GO:0005634">
    <property type="term" value="C:nucleus"/>
    <property type="evidence" value="ECO:0007669"/>
    <property type="project" value="TreeGrafter"/>
</dbReference>
<protein>
    <submittedName>
        <fullName evidence="1">Uncharacterized protein</fullName>
    </submittedName>
</protein>
<accession>A0A0N1I5T0</accession>
<dbReference type="PANTHER" id="PTHR13271">
    <property type="entry name" value="UNCHARACTERIZED PUTATIVE METHYLTRANSFERASE"/>
    <property type="match status" value="1"/>
</dbReference>
<dbReference type="InterPro" id="IPR046341">
    <property type="entry name" value="SET_dom_sf"/>
</dbReference>
<sequence length="341" mass="37944">MWRSTVVRLAAAAATTVTSSGGEASLASFTSRIETFCKQAQSVGAVFDCVVVRPDEGDCRGLVAKCPVREGTTVLSVPLRHLAISSEKIMEENAFVRDLRPPNLDEVRLLMSSRSIQDPVMYEQVYLALLIAADRLNPASPNNDYYNLLPHPAIDDEAVIQRHKDALDPLLLVEWDDYQREMLAVLHRLLRRWGTQAPPIQVAYWALRTVFSRMHMLPKAGQAPQDTGSTLSYTALSTVDRAELQTKWWRRFRSVLSSLMGNPAAAEKYHLVPTLVPLLDMTPHISSSNVQVEVNTRDANVGSCAELRAVRDIEAGETIGLRFNASQAPAFLLFRFGFIPQ</sequence>
<reference evidence="1 2" key="1">
    <citation type="journal article" date="2015" name="PLoS Pathog.">
        <title>Leptomonas seymouri: Adaptations to the Dixenous Life Cycle Analyzed by Genome Sequencing, Transcriptome Profiling and Co-infection with Leishmania donovani.</title>
        <authorList>
            <person name="Kraeva N."/>
            <person name="Butenko A."/>
            <person name="Hlavacova J."/>
            <person name="Kostygov A."/>
            <person name="Myskova J."/>
            <person name="Grybchuk D."/>
            <person name="Lestinova T."/>
            <person name="Votypka J."/>
            <person name="Volf P."/>
            <person name="Opperdoes F."/>
            <person name="Flegontov P."/>
            <person name="Lukes J."/>
            <person name="Yurchenko V."/>
        </authorList>
    </citation>
    <scope>NUCLEOTIDE SEQUENCE [LARGE SCALE GENOMIC DNA]</scope>
    <source>
        <strain evidence="1 2">ATCC 30220</strain>
    </source>
</reference>
<organism evidence="1 2">
    <name type="scientific">Leptomonas seymouri</name>
    <dbReference type="NCBI Taxonomy" id="5684"/>
    <lineage>
        <taxon>Eukaryota</taxon>
        <taxon>Discoba</taxon>
        <taxon>Euglenozoa</taxon>
        <taxon>Kinetoplastea</taxon>
        <taxon>Metakinetoplastina</taxon>
        <taxon>Trypanosomatida</taxon>
        <taxon>Trypanosomatidae</taxon>
        <taxon>Leishmaniinae</taxon>
        <taxon>Leptomonas</taxon>
    </lineage>
</organism>
<dbReference type="Gene3D" id="3.90.1410.10">
    <property type="entry name" value="set domain protein methyltransferase, domain 1"/>
    <property type="match status" value="1"/>
</dbReference>